<protein>
    <submittedName>
        <fullName evidence="1">Uncharacterized protein</fullName>
    </submittedName>
</protein>
<dbReference type="Proteomes" id="UP000320239">
    <property type="component" value="Unassembled WGS sequence"/>
</dbReference>
<proteinExistence type="predicted"/>
<dbReference type="OrthoDB" id="4290974at2"/>
<gene>
    <name evidence="1" type="ORF">FHX34_103471</name>
</gene>
<evidence type="ECO:0000313" key="2">
    <source>
        <dbReference type="Proteomes" id="UP000320239"/>
    </source>
</evidence>
<comment type="caution">
    <text evidence="1">The sequence shown here is derived from an EMBL/GenBank/DDBJ whole genome shotgun (WGS) entry which is preliminary data.</text>
</comment>
<dbReference type="Pfam" id="PF19730">
    <property type="entry name" value="DUF6221"/>
    <property type="match status" value="1"/>
</dbReference>
<dbReference type="RefSeq" id="WP_122979629.1">
    <property type="nucleotide sequence ID" value="NZ_BOMX01000153.1"/>
</dbReference>
<dbReference type="EMBL" id="VIWY01000003">
    <property type="protein sequence ID" value="TWG20942.1"/>
    <property type="molecule type" value="Genomic_DNA"/>
</dbReference>
<organism evidence="1 2">
    <name type="scientific">Actinoplanes teichomyceticus</name>
    <dbReference type="NCBI Taxonomy" id="1867"/>
    <lineage>
        <taxon>Bacteria</taxon>
        <taxon>Bacillati</taxon>
        <taxon>Actinomycetota</taxon>
        <taxon>Actinomycetes</taxon>
        <taxon>Micromonosporales</taxon>
        <taxon>Micromonosporaceae</taxon>
        <taxon>Actinoplanes</taxon>
    </lineage>
</organism>
<dbReference type="InterPro" id="IPR046193">
    <property type="entry name" value="DUF6221"/>
</dbReference>
<accession>A0A561WAQ6</accession>
<evidence type="ECO:0000313" key="1">
    <source>
        <dbReference type="EMBL" id="TWG20942.1"/>
    </source>
</evidence>
<dbReference type="AlphaFoldDB" id="A0A561WAQ6"/>
<sequence>MTGDLIAFLRARLDEDEQAARAAAGGHPHWKWDAAPDGTFYLDPGRNADDLGSVALREAADHIVRWNPARVLAEVEAKRALLNYIATMRRGGHAASVNGRPGAWTTVGPDHRKSLLRLLAQPYADHPDYPEELR</sequence>
<name>A0A561WAQ6_ACTTI</name>
<keyword evidence="2" id="KW-1185">Reference proteome</keyword>
<reference evidence="1 2" key="1">
    <citation type="submission" date="2019-06" db="EMBL/GenBank/DDBJ databases">
        <title>Sequencing the genomes of 1000 actinobacteria strains.</title>
        <authorList>
            <person name="Klenk H.-P."/>
        </authorList>
    </citation>
    <scope>NUCLEOTIDE SEQUENCE [LARGE SCALE GENOMIC DNA]</scope>
    <source>
        <strain evidence="1 2">DSM 43866</strain>
    </source>
</reference>